<evidence type="ECO:0008006" key="4">
    <source>
        <dbReference type="Google" id="ProtNLM"/>
    </source>
</evidence>
<accession>A0A1F7IKT1</accession>
<dbReference type="AlphaFoldDB" id="A0A1F7IKT1"/>
<reference evidence="2 3" key="1">
    <citation type="journal article" date="2016" name="Nat. Commun.">
        <title>Thousands of microbial genomes shed light on interconnected biogeochemical processes in an aquifer system.</title>
        <authorList>
            <person name="Anantharaman K."/>
            <person name="Brown C.T."/>
            <person name="Hug L.A."/>
            <person name="Sharon I."/>
            <person name="Castelle C.J."/>
            <person name="Probst A.J."/>
            <person name="Thomas B.C."/>
            <person name="Singh A."/>
            <person name="Wilkins M.J."/>
            <person name="Karaoz U."/>
            <person name="Brodie E.L."/>
            <person name="Williams K.H."/>
            <person name="Hubbard S.S."/>
            <person name="Banfield J.F."/>
        </authorList>
    </citation>
    <scope>NUCLEOTIDE SEQUENCE [LARGE SCALE GENOMIC DNA]</scope>
</reference>
<dbReference type="InterPro" id="IPR032820">
    <property type="entry name" value="ATPase_put"/>
</dbReference>
<organism evidence="2 3">
    <name type="scientific">Candidatus Roizmanbacteria bacterium RIFCSPLOWO2_01_FULL_37_16</name>
    <dbReference type="NCBI Taxonomy" id="1802058"/>
    <lineage>
        <taxon>Bacteria</taxon>
        <taxon>Candidatus Roizmaniibacteriota</taxon>
    </lineage>
</organism>
<keyword evidence="1" id="KW-0812">Transmembrane</keyword>
<proteinExistence type="predicted"/>
<evidence type="ECO:0000256" key="1">
    <source>
        <dbReference type="SAM" id="Phobius"/>
    </source>
</evidence>
<sequence>MPTDKTKKIKLAKNRKSFDLVNLGLSYYLVTPLIFGVFSGLALDYWLKTKPLFFIFFLFLGTLASFYNIFKILKER</sequence>
<name>A0A1F7IKT1_9BACT</name>
<protein>
    <recommendedName>
        <fullName evidence="4">F0F1 ATP synthase subunit</fullName>
    </recommendedName>
</protein>
<dbReference type="EMBL" id="MGAI01000035">
    <property type="protein sequence ID" value="OGK43969.1"/>
    <property type="molecule type" value="Genomic_DNA"/>
</dbReference>
<dbReference type="Pfam" id="PF09527">
    <property type="entry name" value="ATPase_gene1"/>
    <property type="match status" value="1"/>
</dbReference>
<gene>
    <name evidence="2" type="ORF">A3B40_03725</name>
</gene>
<comment type="caution">
    <text evidence="2">The sequence shown here is derived from an EMBL/GenBank/DDBJ whole genome shotgun (WGS) entry which is preliminary data.</text>
</comment>
<keyword evidence="1" id="KW-1133">Transmembrane helix</keyword>
<evidence type="ECO:0000313" key="3">
    <source>
        <dbReference type="Proteomes" id="UP000178040"/>
    </source>
</evidence>
<keyword evidence="1" id="KW-0472">Membrane</keyword>
<feature type="transmembrane region" description="Helical" evidence="1">
    <location>
        <begin position="52"/>
        <end position="70"/>
    </location>
</feature>
<evidence type="ECO:0000313" key="2">
    <source>
        <dbReference type="EMBL" id="OGK43969.1"/>
    </source>
</evidence>
<dbReference type="Proteomes" id="UP000178040">
    <property type="component" value="Unassembled WGS sequence"/>
</dbReference>
<feature type="transmembrane region" description="Helical" evidence="1">
    <location>
        <begin position="20"/>
        <end position="46"/>
    </location>
</feature>